<evidence type="ECO:0000313" key="2">
    <source>
        <dbReference type="EMBL" id="AOM84377.1"/>
    </source>
</evidence>
<feature type="transmembrane region" description="Helical" evidence="1">
    <location>
        <begin position="136"/>
        <end position="154"/>
    </location>
</feature>
<feature type="transmembrane region" description="Helical" evidence="1">
    <location>
        <begin position="69"/>
        <end position="100"/>
    </location>
</feature>
<evidence type="ECO:0000313" key="3">
    <source>
        <dbReference type="Proteomes" id="UP000094463"/>
    </source>
</evidence>
<keyword evidence="1" id="KW-0472">Membrane</keyword>
<dbReference type="AlphaFoldDB" id="A0A1D7QZE5"/>
<dbReference type="EMBL" id="CP012502">
    <property type="protein sequence ID" value="AOM84377.1"/>
    <property type="molecule type" value="Genomic_DNA"/>
</dbReference>
<keyword evidence="3" id="KW-1185">Reference proteome</keyword>
<dbReference type="RefSeq" id="WP_069366263.1">
    <property type="nucleotide sequence ID" value="NZ_CP012502.1"/>
</dbReference>
<protein>
    <submittedName>
        <fullName evidence="2">Uncharacterized protein</fullName>
    </submittedName>
</protein>
<dbReference type="STRING" id="632773.BBEV_3059"/>
<dbReference type="KEGG" id="bbev:BBEV_3059"/>
<feature type="transmembrane region" description="Helical" evidence="1">
    <location>
        <begin position="6"/>
        <end position="28"/>
    </location>
</feature>
<accession>A0A1D7QZE5</accession>
<name>A0A1D7QZE5_9BACI</name>
<sequence>MQYVLFVILFTLAHVFSYTIAGAVALKFSKNLYEEKERVCDFMRDMADDAERSHVEKWFLPAQFLRGPLMAVILLPLFSAVTDLSFFIAVLFFGGLMFIYTHLSSVSPFIDNIEGQVYFKKSYLRKDYFWKFQYEMLMYSVLFGFLMAAAVTWIM</sequence>
<dbReference type="Proteomes" id="UP000094463">
    <property type="component" value="Chromosome"/>
</dbReference>
<evidence type="ECO:0000256" key="1">
    <source>
        <dbReference type="SAM" id="Phobius"/>
    </source>
</evidence>
<keyword evidence="1" id="KW-1133">Transmembrane helix</keyword>
<proteinExistence type="predicted"/>
<organism evidence="2 3">
    <name type="scientific">Salisediminibacterium beveridgei</name>
    <dbReference type="NCBI Taxonomy" id="632773"/>
    <lineage>
        <taxon>Bacteria</taxon>
        <taxon>Bacillati</taxon>
        <taxon>Bacillota</taxon>
        <taxon>Bacilli</taxon>
        <taxon>Bacillales</taxon>
        <taxon>Bacillaceae</taxon>
        <taxon>Salisediminibacterium</taxon>
    </lineage>
</organism>
<dbReference type="OrthoDB" id="1953115at2"/>
<keyword evidence="1" id="KW-0812">Transmembrane</keyword>
<gene>
    <name evidence="2" type="ORF">BBEV_3059</name>
</gene>
<reference evidence="2 3" key="1">
    <citation type="submission" date="2015-08" db="EMBL/GenBank/DDBJ databases">
        <title>The complete genome sequence of Bacillus beveridgei MLTeJB.</title>
        <authorList>
            <person name="Hanson T.E."/>
            <person name="Mesa C."/>
            <person name="Basesman S.M."/>
            <person name="Oremland R.S."/>
        </authorList>
    </citation>
    <scope>NUCLEOTIDE SEQUENCE [LARGE SCALE GENOMIC DNA]</scope>
    <source>
        <strain evidence="2 3">MLTeJB</strain>
    </source>
</reference>